<evidence type="ECO:0000259" key="2">
    <source>
        <dbReference type="Pfam" id="PF00248"/>
    </source>
</evidence>
<dbReference type="PATRIC" id="fig|505341.3.peg.1699"/>
<keyword evidence="4" id="KW-1185">Reference proteome</keyword>
<keyword evidence="1" id="KW-0560">Oxidoreductase</keyword>
<dbReference type="FunFam" id="3.20.20.100:FF:000004">
    <property type="entry name" value="Oxidoreductase, aldo/keto reductase"/>
    <property type="match status" value="1"/>
</dbReference>
<dbReference type="AlphaFoldDB" id="A0A1A7NSU5"/>
<sequence>MKYVKLGNTGVDVSRICLGMMGFGTPGSENGLFPWAKNFDEGLTIFKRAIELGINYFDTANVYQNGSSEEITGKFIKHFALNRDEIVVATKVHFPMRGDRPNSGGLSRKNILSEIDNSLKRLQLDYVDIYQIHRLDPFVSMEEIMETLNDVVKAGKARYIGASTIYAWQLERMQQIAIQHGWHKFISVQPQYNLIFREEERELLPLAQDRKMAVVPWSPLAGGLCTRPWGTQTARTKIDNVSPMVWGNSQSLDKPIIDNLEKIAAKQGRSMAQEALAWILSKPFITAPIVGATSVHHIEEAIAAVDITLSTEEIKALELPYQPHVKTADF</sequence>
<dbReference type="GO" id="GO:0005829">
    <property type="term" value="C:cytosol"/>
    <property type="evidence" value="ECO:0007669"/>
    <property type="project" value="UniProtKB-ARBA"/>
</dbReference>
<feature type="domain" description="NADP-dependent oxidoreductase" evidence="2">
    <location>
        <begin position="15"/>
        <end position="318"/>
    </location>
</feature>
<gene>
    <name evidence="3" type="ORF">QS62_08470</name>
</gene>
<dbReference type="EMBL" id="JTJL01000045">
    <property type="protein sequence ID" value="OBW92703.1"/>
    <property type="molecule type" value="Genomic_DNA"/>
</dbReference>
<dbReference type="RefSeq" id="WP_066108771.1">
    <property type="nucleotide sequence ID" value="NZ_JTJL01000045.1"/>
</dbReference>
<dbReference type="Gene3D" id="3.20.20.100">
    <property type="entry name" value="NADP-dependent oxidoreductase domain"/>
    <property type="match status" value="1"/>
</dbReference>
<dbReference type="PANTHER" id="PTHR43364:SF4">
    <property type="entry name" value="NAD(P)-LINKED OXIDOREDUCTASE SUPERFAMILY PROTEIN"/>
    <property type="match status" value="1"/>
</dbReference>
<proteinExistence type="predicted"/>
<dbReference type="Proteomes" id="UP000092649">
    <property type="component" value="Unassembled WGS sequence"/>
</dbReference>
<dbReference type="SUPFAM" id="SSF51430">
    <property type="entry name" value="NAD(P)-linked oxidoreductase"/>
    <property type="match status" value="1"/>
</dbReference>
<evidence type="ECO:0000313" key="4">
    <source>
        <dbReference type="Proteomes" id="UP000092649"/>
    </source>
</evidence>
<dbReference type="OrthoDB" id="9772407at2"/>
<evidence type="ECO:0000313" key="3">
    <source>
        <dbReference type="EMBL" id="OBW92703.1"/>
    </source>
</evidence>
<dbReference type="CDD" id="cd19079">
    <property type="entry name" value="AKR_EcYajO-like"/>
    <property type="match status" value="1"/>
</dbReference>
<accession>A0A1A7NSU5</accession>
<protein>
    <submittedName>
        <fullName evidence="3">Alcohol dehydrogenase</fullName>
    </submittedName>
</protein>
<comment type="caution">
    <text evidence="3">The sequence shown here is derived from an EMBL/GenBank/DDBJ whole genome shotgun (WGS) entry which is preliminary data.</text>
</comment>
<dbReference type="InterPro" id="IPR036812">
    <property type="entry name" value="NAD(P)_OxRdtase_dom_sf"/>
</dbReference>
<name>A0A1A7NSU5_9PAST</name>
<reference evidence="3 4" key="1">
    <citation type="submission" date="2014-11" db="EMBL/GenBank/DDBJ databases">
        <title>Pan-genome of Gallibacterium spp.</title>
        <authorList>
            <person name="Kudirkiene E."/>
            <person name="Bojesen A.M."/>
        </authorList>
    </citation>
    <scope>NUCLEOTIDE SEQUENCE [LARGE SCALE GENOMIC DNA]</scope>
    <source>
        <strain evidence="3 4">F150</strain>
    </source>
</reference>
<dbReference type="Pfam" id="PF00248">
    <property type="entry name" value="Aldo_ket_red"/>
    <property type="match status" value="1"/>
</dbReference>
<evidence type="ECO:0000256" key="1">
    <source>
        <dbReference type="ARBA" id="ARBA00023002"/>
    </source>
</evidence>
<dbReference type="GO" id="GO:0016491">
    <property type="term" value="F:oxidoreductase activity"/>
    <property type="evidence" value="ECO:0007669"/>
    <property type="project" value="UniProtKB-KW"/>
</dbReference>
<organism evidence="3 4">
    <name type="scientific">Gallibacterium salpingitidis</name>
    <dbReference type="NCBI Taxonomy" id="505341"/>
    <lineage>
        <taxon>Bacteria</taxon>
        <taxon>Pseudomonadati</taxon>
        <taxon>Pseudomonadota</taxon>
        <taxon>Gammaproteobacteria</taxon>
        <taxon>Pasteurellales</taxon>
        <taxon>Pasteurellaceae</taxon>
        <taxon>Gallibacterium</taxon>
    </lineage>
</organism>
<dbReference type="InterPro" id="IPR050523">
    <property type="entry name" value="AKR_Detox_Biosynth"/>
</dbReference>
<dbReference type="PANTHER" id="PTHR43364">
    <property type="entry name" value="NADH-SPECIFIC METHYLGLYOXAL REDUCTASE-RELATED"/>
    <property type="match status" value="1"/>
</dbReference>
<dbReference type="InterPro" id="IPR023210">
    <property type="entry name" value="NADP_OxRdtase_dom"/>
</dbReference>